<dbReference type="GO" id="GO:0003723">
    <property type="term" value="F:RNA binding"/>
    <property type="evidence" value="ECO:0007669"/>
    <property type="project" value="UniProtKB-KW"/>
</dbReference>
<dbReference type="GO" id="GO:0016787">
    <property type="term" value="F:hydrolase activity"/>
    <property type="evidence" value="ECO:0007669"/>
    <property type="project" value="UniProtKB-KW"/>
</dbReference>
<evidence type="ECO:0000256" key="4">
    <source>
        <dbReference type="ARBA" id="ARBA00022806"/>
    </source>
</evidence>
<dbReference type="Proteomes" id="UP000037510">
    <property type="component" value="Unassembled WGS sequence"/>
</dbReference>
<feature type="compositionally biased region" description="Basic and acidic residues" evidence="9">
    <location>
        <begin position="37"/>
        <end position="51"/>
    </location>
</feature>
<evidence type="ECO:0000313" key="12">
    <source>
        <dbReference type="Proteomes" id="UP000037510"/>
    </source>
</evidence>
<dbReference type="Pfam" id="PF00270">
    <property type="entry name" value="DEAD"/>
    <property type="match status" value="1"/>
</dbReference>
<organism evidence="11 12">
    <name type="scientific">Operophtera brumata</name>
    <name type="common">Winter moth</name>
    <name type="synonym">Phalaena brumata</name>
    <dbReference type="NCBI Taxonomy" id="104452"/>
    <lineage>
        <taxon>Eukaryota</taxon>
        <taxon>Metazoa</taxon>
        <taxon>Ecdysozoa</taxon>
        <taxon>Arthropoda</taxon>
        <taxon>Hexapoda</taxon>
        <taxon>Insecta</taxon>
        <taxon>Pterygota</taxon>
        <taxon>Neoptera</taxon>
        <taxon>Endopterygota</taxon>
        <taxon>Lepidoptera</taxon>
        <taxon>Glossata</taxon>
        <taxon>Ditrysia</taxon>
        <taxon>Geometroidea</taxon>
        <taxon>Geometridae</taxon>
        <taxon>Larentiinae</taxon>
        <taxon>Operophtera</taxon>
    </lineage>
</organism>
<evidence type="ECO:0000256" key="7">
    <source>
        <dbReference type="ARBA" id="ARBA00024355"/>
    </source>
</evidence>
<dbReference type="InterPro" id="IPR027417">
    <property type="entry name" value="P-loop_NTPase"/>
</dbReference>
<accession>A0A0L7LN52</accession>
<gene>
    <name evidence="11" type="ORF">OBRU01_05013</name>
</gene>
<reference evidence="11 12" key="1">
    <citation type="journal article" date="2015" name="Genome Biol. Evol.">
        <title>The genome of winter moth (Operophtera brumata) provides a genomic perspective on sexual dimorphism and phenology.</title>
        <authorList>
            <person name="Derks M.F."/>
            <person name="Smit S."/>
            <person name="Salis L."/>
            <person name="Schijlen E."/>
            <person name="Bossers A."/>
            <person name="Mateman C."/>
            <person name="Pijl A.S."/>
            <person name="de Ridder D."/>
            <person name="Groenen M.A."/>
            <person name="Visser M.E."/>
            <person name="Megens H.J."/>
        </authorList>
    </citation>
    <scope>NUCLEOTIDE SEQUENCE [LARGE SCALE GENOMIC DNA]</scope>
    <source>
        <strain evidence="11">WM2013NL</strain>
        <tissue evidence="11">Head and thorax</tissue>
    </source>
</reference>
<evidence type="ECO:0000259" key="10">
    <source>
        <dbReference type="PROSITE" id="PS51192"/>
    </source>
</evidence>
<keyword evidence="6" id="KW-0694">RNA-binding</keyword>
<proteinExistence type="inferred from homology"/>
<dbReference type="EMBL" id="JTDY01000506">
    <property type="protein sequence ID" value="KOB76860.1"/>
    <property type="molecule type" value="Genomic_DNA"/>
</dbReference>
<keyword evidence="5" id="KW-0067">ATP-binding</keyword>
<dbReference type="InterPro" id="IPR014001">
    <property type="entry name" value="Helicase_ATP-bd"/>
</dbReference>
<evidence type="ECO:0000256" key="1">
    <source>
        <dbReference type="ARBA" id="ARBA00012552"/>
    </source>
</evidence>
<evidence type="ECO:0000256" key="3">
    <source>
        <dbReference type="ARBA" id="ARBA00022801"/>
    </source>
</evidence>
<dbReference type="InterPro" id="IPR011545">
    <property type="entry name" value="DEAD/DEAH_box_helicase_dom"/>
</dbReference>
<dbReference type="SUPFAM" id="SSF52540">
    <property type="entry name" value="P-loop containing nucleoside triphosphate hydrolases"/>
    <property type="match status" value="1"/>
</dbReference>
<dbReference type="Gene3D" id="3.40.50.300">
    <property type="entry name" value="P-loop containing nucleotide triphosphate hydrolases"/>
    <property type="match status" value="1"/>
</dbReference>
<dbReference type="EC" id="3.6.4.13" evidence="1"/>
<feature type="region of interest" description="Disordered" evidence="9">
    <location>
        <begin position="36"/>
        <end position="58"/>
    </location>
</feature>
<keyword evidence="3" id="KW-0378">Hydrolase</keyword>
<sequence length="233" mass="26192">MYLNIIIFLQIQTQKPSIKKEEVKLKKEVLSDNELELEPHLGSEQSYHESDVSLESGDEDIQLVKGVKIGEKKKKDKKEKTEDLKKKLELEEHNRYRNEHGIKTVGRHVPPALTDFGELSARYNVSQALVDTVSQCGYDEPTPIQRQAMPSCAPTGSGKTAAFLIPILHSLGAPQGGPRALVLCPTRELAQQIHREALRLSASSELRVSVLRNMKQSKVKEREATIRKSGEYQ</sequence>
<dbReference type="GO" id="GO:0003724">
    <property type="term" value="F:RNA helicase activity"/>
    <property type="evidence" value="ECO:0007669"/>
    <property type="project" value="UniProtKB-EC"/>
</dbReference>
<evidence type="ECO:0000256" key="6">
    <source>
        <dbReference type="ARBA" id="ARBA00022884"/>
    </source>
</evidence>
<keyword evidence="4 11" id="KW-0347">Helicase</keyword>
<evidence type="ECO:0000313" key="11">
    <source>
        <dbReference type="EMBL" id="KOB76860.1"/>
    </source>
</evidence>
<dbReference type="PANTHER" id="PTHR47959">
    <property type="entry name" value="ATP-DEPENDENT RNA HELICASE RHLE-RELATED"/>
    <property type="match status" value="1"/>
</dbReference>
<dbReference type="PROSITE" id="PS51192">
    <property type="entry name" value="HELICASE_ATP_BIND_1"/>
    <property type="match status" value="1"/>
</dbReference>
<comment type="similarity">
    <text evidence="7">Belongs to the DEAD box helicase family. DDX52/ROK1 subfamily.</text>
</comment>
<comment type="caution">
    <text evidence="11">The sequence shown here is derived from an EMBL/GenBank/DDBJ whole genome shotgun (WGS) entry which is preliminary data.</text>
</comment>
<evidence type="ECO:0000256" key="9">
    <source>
        <dbReference type="SAM" id="MobiDB-lite"/>
    </source>
</evidence>
<keyword evidence="12" id="KW-1185">Reference proteome</keyword>
<dbReference type="STRING" id="104452.A0A0L7LN52"/>
<feature type="domain" description="Helicase ATP-binding" evidence="10">
    <location>
        <begin position="140"/>
        <end position="233"/>
    </location>
</feature>
<dbReference type="PANTHER" id="PTHR47959:SF15">
    <property type="entry name" value="RNA HELICASE"/>
    <property type="match status" value="1"/>
</dbReference>
<dbReference type="GO" id="GO:0005524">
    <property type="term" value="F:ATP binding"/>
    <property type="evidence" value="ECO:0007669"/>
    <property type="project" value="UniProtKB-KW"/>
</dbReference>
<evidence type="ECO:0000256" key="2">
    <source>
        <dbReference type="ARBA" id="ARBA00022741"/>
    </source>
</evidence>
<comment type="catalytic activity">
    <reaction evidence="8">
        <text>ATP + H2O = ADP + phosphate + H(+)</text>
        <dbReference type="Rhea" id="RHEA:13065"/>
        <dbReference type="ChEBI" id="CHEBI:15377"/>
        <dbReference type="ChEBI" id="CHEBI:15378"/>
        <dbReference type="ChEBI" id="CHEBI:30616"/>
        <dbReference type="ChEBI" id="CHEBI:43474"/>
        <dbReference type="ChEBI" id="CHEBI:456216"/>
        <dbReference type="EC" id="3.6.4.13"/>
    </reaction>
</comment>
<keyword evidence="2" id="KW-0547">Nucleotide-binding</keyword>
<dbReference type="InterPro" id="IPR050079">
    <property type="entry name" value="DEAD_box_RNA_helicase"/>
</dbReference>
<name>A0A0L7LN52_OPEBR</name>
<dbReference type="GO" id="GO:0005829">
    <property type="term" value="C:cytosol"/>
    <property type="evidence" value="ECO:0007669"/>
    <property type="project" value="TreeGrafter"/>
</dbReference>
<protein>
    <recommendedName>
        <fullName evidence="1">RNA helicase</fullName>
        <ecNumber evidence="1">3.6.4.13</ecNumber>
    </recommendedName>
</protein>
<evidence type="ECO:0000256" key="8">
    <source>
        <dbReference type="ARBA" id="ARBA00047984"/>
    </source>
</evidence>
<dbReference type="AlphaFoldDB" id="A0A0L7LN52"/>
<evidence type="ECO:0000256" key="5">
    <source>
        <dbReference type="ARBA" id="ARBA00022840"/>
    </source>
</evidence>